<dbReference type="PROSITE" id="PS00028">
    <property type="entry name" value="ZINC_FINGER_C2H2_1"/>
    <property type="match status" value="1"/>
</dbReference>
<evidence type="ECO:0000256" key="5">
    <source>
        <dbReference type="ARBA" id="ARBA00022833"/>
    </source>
</evidence>
<evidence type="ECO:0000256" key="7">
    <source>
        <dbReference type="PROSITE-ProRule" id="PRU00042"/>
    </source>
</evidence>
<keyword evidence="6" id="KW-0539">Nucleus</keyword>
<reference evidence="9 10" key="1">
    <citation type="submission" date="2021-06" db="EMBL/GenBank/DDBJ databases">
        <title>Caerostris darwini draft genome.</title>
        <authorList>
            <person name="Kono N."/>
            <person name="Arakawa K."/>
        </authorList>
    </citation>
    <scope>NUCLEOTIDE SEQUENCE [LARGE SCALE GENOMIC DNA]</scope>
</reference>
<dbReference type="PROSITE" id="PS50157">
    <property type="entry name" value="ZINC_FINGER_C2H2_2"/>
    <property type="match status" value="2"/>
</dbReference>
<keyword evidence="5" id="KW-0862">Zinc</keyword>
<dbReference type="PANTHER" id="PTHR24394">
    <property type="entry name" value="ZINC FINGER PROTEIN"/>
    <property type="match status" value="1"/>
</dbReference>
<feature type="domain" description="C2H2-type" evidence="8">
    <location>
        <begin position="46"/>
        <end position="72"/>
    </location>
</feature>
<accession>A0AAV4VRY0</accession>
<evidence type="ECO:0000313" key="10">
    <source>
        <dbReference type="Proteomes" id="UP001054837"/>
    </source>
</evidence>
<feature type="non-terminal residue" evidence="9">
    <location>
        <position position="1"/>
    </location>
</feature>
<dbReference type="Proteomes" id="UP001054837">
    <property type="component" value="Unassembled WGS sequence"/>
</dbReference>
<dbReference type="GO" id="GO:0005634">
    <property type="term" value="C:nucleus"/>
    <property type="evidence" value="ECO:0007669"/>
    <property type="project" value="UniProtKB-SubCell"/>
</dbReference>
<keyword evidence="2" id="KW-0479">Metal-binding</keyword>
<evidence type="ECO:0000256" key="1">
    <source>
        <dbReference type="ARBA" id="ARBA00004123"/>
    </source>
</evidence>
<dbReference type="SUPFAM" id="SSF57667">
    <property type="entry name" value="beta-beta-alpha zinc fingers"/>
    <property type="match status" value="1"/>
</dbReference>
<evidence type="ECO:0000256" key="6">
    <source>
        <dbReference type="ARBA" id="ARBA00023242"/>
    </source>
</evidence>
<dbReference type="GO" id="GO:0000981">
    <property type="term" value="F:DNA-binding transcription factor activity, RNA polymerase II-specific"/>
    <property type="evidence" value="ECO:0007669"/>
    <property type="project" value="TreeGrafter"/>
</dbReference>
<feature type="domain" description="C2H2-type" evidence="8">
    <location>
        <begin position="18"/>
        <end position="45"/>
    </location>
</feature>
<dbReference type="Gene3D" id="3.30.160.60">
    <property type="entry name" value="Classic Zinc Finger"/>
    <property type="match status" value="2"/>
</dbReference>
<evidence type="ECO:0000259" key="8">
    <source>
        <dbReference type="PROSITE" id="PS50157"/>
    </source>
</evidence>
<dbReference type="Pfam" id="PF00096">
    <property type="entry name" value="zf-C2H2"/>
    <property type="match status" value="1"/>
</dbReference>
<dbReference type="InterPro" id="IPR036236">
    <property type="entry name" value="Znf_C2H2_sf"/>
</dbReference>
<organism evidence="9 10">
    <name type="scientific">Caerostris darwini</name>
    <dbReference type="NCBI Taxonomy" id="1538125"/>
    <lineage>
        <taxon>Eukaryota</taxon>
        <taxon>Metazoa</taxon>
        <taxon>Ecdysozoa</taxon>
        <taxon>Arthropoda</taxon>
        <taxon>Chelicerata</taxon>
        <taxon>Arachnida</taxon>
        <taxon>Araneae</taxon>
        <taxon>Araneomorphae</taxon>
        <taxon>Entelegynae</taxon>
        <taxon>Araneoidea</taxon>
        <taxon>Araneidae</taxon>
        <taxon>Caerostris</taxon>
    </lineage>
</organism>
<dbReference type="PANTHER" id="PTHR24394:SF44">
    <property type="entry name" value="ZINC FINGER PROTEIN 271-LIKE"/>
    <property type="match status" value="1"/>
</dbReference>
<dbReference type="InterPro" id="IPR013087">
    <property type="entry name" value="Znf_C2H2_type"/>
</dbReference>
<dbReference type="GO" id="GO:0008270">
    <property type="term" value="F:zinc ion binding"/>
    <property type="evidence" value="ECO:0007669"/>
    <property type="project" value="UniProtKB-KW"/>
</dbReference>
<protein>
    <recommendedName>
        <fullName evidence="8">C2H2-type domain-containing protein</fullName>
    </recommendedName>
</protein>
<evidence type="ECO:0000256" key="2">
    <source>
        <dbReference type="ARBA" id="ARBA00022723"/>
    </source>
</evidence>
<proteinExistence type="predicted"/>
<name>A0AAV4VRY0_9ARAC</name>
<gene>
    <name evidence="9" type="ORF">CDAR_174771</name>
</gene>
<dbReference type="AlphaFoldDB" id="A0AAV4VRY0"/>
<dbReference type="FunFam" id="3.30.160.60:FF:000624">
    <property type="entry name" value="zinc finger protein 697"/>
    <property type="match status" value="1"/>
</dbReference>
<dbReference type="Pfam" id="PF13909">
    <property type="entry name" value="zf-H2C2_5"/>
    <property type="match status" value="1"/>
</dbReference>
<sequence>SENETGIIVQRSRGIPFYSCPVCHYTSPIKSNLKRHMLIHSQKRPHVCDICQKSFRQKEHLKSHMKVHFSFT</sequence>
<evidence type="ECO:0000313" key="9">
    <source>
        <dbReference type="EMBL" id="GIY72556.1"/>
    </source>
</evidence>
<evidence type="ECO:0000256" key="3">
    <source>
        <dbReference type="ARBA" id="ARBA00022737"/>
    </source>
</evidence>
<keyword evidence="3" id="KW-0677">Repeat</keyword>
<keyword evidence="4 7" id="KW-0863">Zinc-finger</keyword>
<dbReference type="EMBL" id="BPLQ01013501">
    <property type="protein sequence ID" value="GIY72556.1"/>
    <property type="molecule type" value="Genomic_DNA"/>
</dbReference>
<comment type="subcellular location">
    <subcellularLocation>
        <location evidence="1">Nucleus</location>
    </subcellularLocation>
</comment>
<dbReference type="SMART" id="SM00355">
    <property type="entry name" value="ZnF_C2H2"/>
    <property type="match status" value="2"/>
</dbReference>
<comment type="caution">
    <text evidence="9">The sequence shown here is derived from an EMBL/GenBank/DDBJ whole genome shotgun (WGS) entry which is preliminary data.</text>
</comment>
<keyword evidence="10" id="KW-1185">Reference proteome</keyword>
<evidence type="ECO:0000256" key="4">
    <source>
        <dbReference type="ARBA" id="ARBA00022771"/>
    </source>
</evidence>